<comment type="caution">
    <text evidence="1">The sequence shown here is derived from an EMBL/GenBank/DDBJ whole genome shotgun (WGS) entry which is preliminary data.</text>
</comment>
<protein>
    <submittedName>
        <fullName evidence="1">Uncharacterized protein</fullName>
    </submittedName>
</protein>
<keyword evidence="2" id="KW-1185">Reference proteome</keyword>
<sequence>MDVRQERDRTGILSGVGSKVVNKQRNRMSSAVLRYAGHIGFVNGDVGRRGIKTKIVLWFRSEWPRNCKLNKRELFGSFLFGEQSDQIRQMADFA</sequence>
<organism evidence="1 2">
    <name type="scientific">Gluconobacter roseus NBRC 3990</name>
    <dbReference type="NCBI Taxonomy" id="1307950"/>
    <lineage>
        <taxon>Bacteria</taxon>
        <taxon>Pseudomonadati</taxon>
        <taxon>Pseudomonadota</taxon>
        <taxon>Alphaproteobacteria</taxon>
        <taxon>Acetobacterales</taxon>
        <taxon>Acetobacteraceae</taxon>
        <taxon>Gluconobacter</taxon>
    </lineage>
</organism>
<name>A0A4Y3M4J0_9PROT</name>
<dbReference type="Proteomes" id="UP000320772">
    <property type="component" value="Unassembled WGS sequence"/>
</dbReference>
<evidence type="ECO:0000313" key="1">
    <source>
        <dbReference type="EMBL" id="GEB04160.1"/>
    </source>
</evidence>
<dbReference type="EMBL" id="BJLY01000003">
    <property type="protein sequence ID" value="GEB04160.1"/>
    <property type="molecule type" value="Genomic_DNA"/>
</dbReference>
<gene>
    <name evidence="1" type="ORF">GRO01_17360</name>
</gene>
<accession>A0A4Y3M4J0</accession>
<reference evidence="1 2" key="1">
    <citation type="submission" date="2019-06" db="EMBL/GenBank/DDBJ databases">
        <title>Whole genome shotgun sequence of Gluconobacter roseus NBRC 3990.</title>
        <authorList>
            <person name="Hosoyama A."/>
            <person name="Uohara A."/>
            <person name="Ohji S."/>
            <person name="Ichikawa N."/>
        </authorList>
    </citation>
    <scope>NUCLEOTIDE SEQUENCE [LARGE SCALE GENOMIC DNA]</scope>
    <source>
        <strain evidence="1 2">NBRC 3990</strain>
    </source>
</reference>
<dbReference type="AlphaFoldDB" id="A0A4Y3M4J0"/>
<proteinExistence type="predicted"/>
<evidence type="ECO:0000313" key="2">
    <source>
        <dbReference type="Proteomes" id="UP000320772"/>
    </source>
</evidence>